<proteinExistence type="predicted"/>
<name>A0ABQ8VM47_9AGAR</name>
<evidence type="ECO:0000256" key="1">
    <source>
        <dbReference type="SAM" id="MobiDB-lite"/>
    </source>
</evidence>
<dbReference type="EMBL" id="JANVFT010000021">
    <property type="protein sequence ID" value="KAJ4497468.1"/>
    <property type="molecule type" value="Genomic_DNA"/>
</dbReference>
<feature type="chain" id="PRO_5045595632" evidence="2">
    <location>
        <begin position="26"/>
        <end position="294"/>
    </location>
</feature>
<feature type="signal peptide" evidence="2">
    <location>
        <begin position="1"/>
        <end position="25"/>
    </location>
</feature>
<accession>A0ABQ8VM47</accession>
<reference evidence="3" key="1">
    <citation type="submission" date="2022-08" db="EMBL/GenBank/DDBJ databases">
        <title>A Global Phylogenomic Analysis of the Shiitake Genus Lentinula.</title>
        <authorList>
            <consortium name="DOE Joint Genome Institute"/>
            <person name="Sierra-Patev S."/>
            <person name="Min B."/>
            <person name="Naranjo-Ortiz M."/>
            <person name="Looney B."/>
            <person name="Konkel Z."/>
            <person name="Slot J.C."/>
            <person name="Sakamoto Y."/>
            <person name="Steenwyk J.L."/>
            <person name="Rokas A."/>
            <person name="Carro J."/>
            <person name="Camarero S."/>
            <person name="Ferreira P."/>
            <person name="Molpeceres G."/>
            <person name="Ruiz-Duenas F.J."/>
            <person name="Serrano A."/>
            <person name="Henrissat B."/>
            <person name="Drula E."/>
            <person name="Hughes K.W."/>
            <person name="Mata J.L."/>
            <person name="Ishikawa N.K."/>
            <person name="Vargas-Isla R."/>
            <person name="Ushijima S."/>
            <person name="Smith C.A."/>
            <person name="Ahrendt S."/>
            <person name="Andreopoulos W."/>
            <person name="He G."/>
            <person name="Labutti K."/>
            <person name="Lipzen A."/>
            <person name="Ng V."/>
            <person name="Riley R."/>
            <person name="Sandor L."/>
            <person name="Barry K."/>
            <person name="Martinez A.T."/>
            <person name="Xiao Y."/>
            <person name="Gibbons J.G."/>
            <person name="Terashima K."/>
            <person name="Grigoriev I.V."/>
            <person name="Hibbett D.S."/>
        </authorList>
    </citation>
    <scope>NUCLEOTIDE SEQUENCE</scope>
    <source>
        <strain evidence="3">RHP3577 ss4</strain>
    </source>
</reference>
<feature type="region of interest" description="Disordered" evidence="1">
    <location>
        <begin position="31"/>
        <end position="65"/>
    </location>
</feature>
<feature type="compositionally biased region" description="Polar residues" evidence="1">
    <location>
        <begin position="40"/>
        <end position="60"/>
    </location>
</feature>
<gene>
    <name evidence="3" type="ORF">C8R41DRAFT_219501</name>
</gene>
<sequence length="294" mass="33682">MFMVITMRVITILLVLQLSILLGRAFPMPGVSKGKKGRPPTQSSISTAARQRNPGSQTPVPSFPPSHWVNPYRNCNMEKTKAIDNWIMDAFNMTFEAEHMTRDHPAFNRFFFGHDFPSFEMMIRSLNSRRGLGTDQKYIVRCADNGQKQCPPNTWLAVDIPGHAICICSDMFHHETAKITLASKPFDGSEDGWCRPPPHDLDLYMLSARALLSRMIRIRLQTAEDYREGDLRIWTSARNLKSDYTKWKQSDPRRRGHPPPPPLSNPESYVASIVEFFLTRKCGKAFNPDKIIWN</sequence>
<comment type="caution">
    <text evidence="3">The sequence shown here is derived from an EMBL/GenBank/DDBJ whole genome shotgun (WGS) entry which is preliminary data.</text>
</comment>
<keyword evidence="2" id="KW-0732">Signal</keyword>
<evidence type="ECO:0000313" key="3">
    <source>
        <dbReference type="EMBL" id="KAJ4497468.1"/>
    </source>
</evidence>
<feature type="region of interest" description="Disordered" evidence="1">
    <location>
        <begin position="245"/>
        <end position="266"/>
    </location>
</feature>
<protein>
    <submittedName>
        <fullName evidence="3">Uncharacterized protein</fullName>
    </submittedName>
</protein>
<evidence type="ECO:0000256" key="2">
    <source>
        <dbReference type="SAM" id="SignalP"/>
    </source>
</evidence>
<dbReference type="Proteomes" id="UP001150217">
    <property type="component" value="Unassembled WGS sequence"/>
</dbReference>
<evidence type="ECO:0000313" key="4">
    <source>
        <dbReference type="Proteomes" id="UP001150217"/>
    </source>
</evidence>
<organism evidence="3 4">
    <name type="scientific">Lentinula lateritia</name>
    <dbReference type="NCBI Taxonomy" id="40482"/>
    <lineage>
        <taxon>Eukaryota</taxon>
        <taxon>Fungi</taxon>
        <taxon>Dikarya</taxon>
        <taxon>Basidiomycota</taxon>
        <taxon>Agaricomycotina</taxon>
        <taxon>Agaricomycetes</taxon>
        <taxon>Agaricomycetidae</taxon>
        <taxon>Agaricales</taxon>
        <taxon>Marasmiineae</taxon>
        <taxon>Omphalotaceae</taxon>
        <taxon>Lentinula</taxon>
    </lineage>
</organism>
<keyword evidence="4" id="KW-1185">Reference proteome</keyword>